<sequence length="59" mass="6736">MYPVNSFRRFDPRVVPGVRRRFQEYGGGSRSTEEVPGVRRRFQEYGGGSRSTEEVPGSL</sequence>
<proteinExistence type="predicted"/>
<dbReference type="Proteomes" id="UP000016936">
    <property type="component" value="Unassembled WGS sequence"/>
</dbReference>
<name>M2TC29_COCH5</name>
<reference evidence="2" key="2">
    <citation type="submission" date="2012-06" db="EMBL/GenBank/DDBJ databases">
        <title>Comparative genome structure, secondary metabolite and effector coding capacity across Cochliobolus pathogens.</title>
        <authorList>
            <consortium name="US DOE Joint Genome Institute (JGI-PGF)"/>
            <person name="Condon B.J."/>
            <person name="Leng Y."/>
            <person name="Wu D."/>
            <person name="Bushley K.E."/>
            <person name="Ohm R.A."/>
            <person name="Otillar R."/>
            <person name="Martin J."/>
            <person name="Schackwitz W."/>
            <person name="Grimwood J."/>
            <person name="MohdZainudin N."/>
            <person name="Xue C."/>
            <person name="Wang R."/>
            <person name="Dhillon B."/>
            <person name="Tu Z.J."/>
            <person name="Steffenson B.J."/>
            <person name="Salamov A."/>
            <person name="Sun H."/>
            <person name="Lowry S."/>
            <person name="LaButti K."/>
            <person name="Han J."/>
            <person name="Copeland A."/>
            <person name="Lindquist E."/>
            <person name="Lucas S."/>
            <person name="Barry K."/>
            <person name="Schmutz J."/>
            <person name="Baker S."/>
            <person name="Grigoriev I.V."/>
            <person name="Zhong S."/>
            <person name="Turgeon B.G."/>
        </authorList>
    </citation>
    <scope>NUCLEOTIDE SEQUENCE</scope>
    <source>
        <strain evidence="2">C5</strain>
    </source>
</reference>
<accession>M2TC29</accession>
<dbReference type="HOGENOM" id="CLU_2960589_0_0_1"/>
<protein>
    <submittedName>
        <fullName evidence="2">Uncharacterized protein</fullName>
    </submittedName>
</protein>
<keyword evidence="3" id="KW-1185">Reference proteome</keyword>
<organism evidence="2 3">
    <name type="scientific">Cochliobolus heterostrophus (strain C5 / ATCC 48332 / race O)</name>
    <name type="common">Southern corn leaf blight fungus</name>
    <name type="synonym">Bipolaris maydis</name>
    <dbReference type="NCBI Taxonomy" id="701091"/>
    <lineage>
        <taxon>Eukaryota</taxon>
        <taxon>Fungi</taxon>
        <taxon>Dikarya</taxon>
        <taxon>Ascomycota</taxon>
        <taxon>Pezizomycotina</taxon>
        <taxon>Dothideomycetes</taxon>
        <taxon>Pleosporomycetidae</taxon>
        <taxon>Pleosporales</taxon>
        <taxon>Pleosporineae</taxon>
        <taxon>Pleosporaceae</taxon>
        <taxon>Bipolaris</taxon>
    </lineage>
</organism>
<evidence type="ECO:0000313" key="3">
    <source>
        <dbReference type="Proteomes" id="UP000016936"/>
    </source>
</evidence>
<reference evidence="2 3" key="1">
    <citation type="journal article" date="2012" name="PLoS Pathog.">
        <title>Diverse lifestyles and strategies of plant pathogenesis encoded in the genomes of eighteen Dothideomycetes fungi.</title>
        <authorList>
            <person name="Ohm R.A."/>
            <person name="Feau N."/>
            <person name="Henrissat B."/>
            <person name="Schoch C.L."/>
            <person name="Horwitz B.A."/>
            <person name="Barry K.W."/>
            <person name="Condon B.J."/>
            <person name="Copeland A.C."/>
            <person name="Dhillon B."/>
            <person name="Glaser F."/>
            <person name="Hesse C.N."/>
            <person name="Kosti I."/>
            <person name="LaButti K."/>
            <person name="Lindquist E.A."/>
            <person name="Lucas S."/>
            <person name="Salamov A.A."/>
            <person name="Bradshaw R.E."/>
            <person name="Ciuffetti L."/>
            <person name="Hamelin R.C."/>
            <person name="Kema G.H.J."/>
            <person name="Lawrence C."/>
            <person name="Scott J.A."/>
            <person name="Spatafora J.W."/>
            <person name="Turgeon B.G."/>
            <person name="de Wit P.J.G.M."/>
            <person name="Zhong S."/>
            <person name="Goodwin S.B."/>
            <person name="Grigoriev I.V."/>
        </authorList>
    </citation>
    <scope>NUCLEOTIDE SEQUENCE [LARGE SCALE GENOMIC DNA]</scope>
    <source>
        <strain evidence="2">C5</strain>
        <strain evidence="3">C5 / ATCC 48332 / race O</strain>
    </source>
</reference>
<gene>
    <name evidence="2" type="ORF">COCHEDRAFT_1019948</name>
    <name evidence="1" type="ORF">COCHEDRAFT_1022005</name>
</gene>
<dbReference type="AlphaFoldDB" id="M2TC29"/>
<evidence type="ECO:0000313" key="2">
    <source>
        <dbReference type="EMBL" id="EMD95120.1"/>
    </source>
</evidence>
<reference evidence="3" key="3">
    <citation type="journal article" date="2013" name="PLoS Genet.">
        <title>Comparative genome structure, secondary metabolite, and effector coding capacity across Cochliobolus pathogens.</title>
        <authorList>
            <person name="Condon B.J."/>
            <person name="Leng Y."/>
            <person name="Wu D."/>
            <person name="Bushley K.E."/>
            <person name="Ohm R.A."/>
            <person name="Otillar R."/>
            <person name="Martin J."/>
            <person name="Schackwitz W."/>
            <person name="Grimwood J."/>
            <person name="MohdZainudin N."/>
            <person name="Xue C."/>
            <person name="Wang R."/>
            <person name="Manning V.A."/>
            <person name="Dhillon B."/>
            <person name="Tu Z.J."/>
            <person name="Steffenson B.J."/>
            <person name="Salamov A."/>
            <person name="Sun H."/>
            <person name="Lowry S."/>
            <person name="LaButti K."/>
            <person name="Han J."/>
            <person name="Copeland A."/>
            <person name="Lindquist E."/>
            <person name="Barry K."/>
            <person name="Schmutz J."/>
            <person name="Baker S.E."/>
            <person name="Ciuffetti L.M."/>
            <person name="Grigoriev I.V."/>
            <person name="Zhong S."/>
            <person name="Turgeon B.G."/>
        </authorList>
    </citation>
    <scope>NUCLEOTIDE SEQUENCE [LARGE SCALE GENOMIC DNA]</scope>
    <source>
        <strain evidence="3">C5 / ATCC 48332 / race O</strain>
    </source>
</reference>
<dbReference type="EMBL" id="KB445571">
    <property type="protein sequence ID" value="EMD95120.1"/>
    <property type="molecule type" value="Genomic_DNA"/>
</dbReference>
<dbReference type="EMBL" id="KB445578">
    <property type="protein sequence ID" value="EMD89757.1"/>
    <property type="molecule type" value="Genomic_DNA"/>
</dbReference>
<evidence type="ECO:0000313" key="1">
    <source>
        <dbReference type="EMBL" id="EMD89757.1"/>
    </source>
</evidence>